<evidence type="ECO:0000256" key="2">
    <source>
        <dbReference type="ARBA" id="ARBA00022630"/>
    </source>
</evidence>
<dbReference type="PANTHER" id="PTHR43004:SF19">
    <property type="entry name" value="BINDING MONOOXYGENASE, PUTATIVE (JCVI)-RELATED"/>
    <property type="match status" value="1"/>
</dbReference>
<organism evidence="6 7">
    <name type="scientific">Pseudonocardia endophytica</name>
    <dbReference type="NCBI Taxonomy" id="401976"/>
    <lineage>
        <taxon>Bacteria</taxon>
        <taxon>Bacillati</taxon>
        <taxon>Actinomycetota</taxon>
        <taxon>Actinomycetes</taxon>
        <taxon>Pseudonocardiales</taxon>
        <taxon>Pseudonocardiaceae</taxon>
        <taxon>Pseudonocardia</taxon>
    </lineage>
</organism>
<reference evidence="6 7" key="1">
    <citation type="submission" date="2019-03" db="EMBL/GenBank/DDBJ databases">
        <title>Sequencing the genomes of 1000 actinobacteria strains.</title>
        <authorList>
            <person name="Klenk H.-P."/>
        </authorList>
    </citation>
    <scope>NUCLEOTIDE SEQUENCE [LARGE SCALE GENOMIC DNA]</scope>
    <source>
        <strain evidence="6 7">DSM 44969</strain>
    </source>
</reference>
<keyword evidence="7" id="KW-1185">Reference proteome</keyword>
<feature type="domain" description="FAD-binding" evidence="5">
    <location>
        <begin position="2"/>
        <end position="335"/>
    </location>
</feature>
<sequence>MRTDVIVVGAGPTGLMTACELARRGVRVEVVDGASGPFEGSRGKGVQPRTLELLDHLGLAGRLVSLGRFRIPLRRWGTGEDGEPVGVDHEMHAGVEPTPDSPYARSLIVPQWRTELVLREHLASLGVEVRWNTLVRDVQQDDDGVTVTTDGGSLSASWVVGCDGGSSVVRHALGVSFLGETNEDIRMLVADVVVEGVDRDHWHMWEPFTALCPLPATDTFALQAGGVDRDGPLTAAVFQDVLDEAGAGHARVREVRWSSRWRLNVRMVDRYRVGRVLLAGDAAHVHSPAGGQGLNTGIGDGANLGWKLAAVLAGADERLLDTYEAERMPVAADVLGLSGLLTLRRFEDRGADGTRTLQLGVGYRGGPLTPGPDGSPRGFDAAASTLASASTDASPSPDAVGSTDAVAAASGPCSGDRAPDAPMRSADGTRTRLFDLLRHPGWTLLGYGTVPDPHPGVHTASIVPRGSEVSDTDLSDHSGHVAAVYHPEPGELILVRPDGYLALRTTDPAAVRTYLSAVSSTPAPVTA</sequence>
<dbReference type="InterPro" id="IPR050641">
    <property type="entry name" value="RIFMO-like"/>
</dbReference>
<dbReference type="SUPFAM" id="SSF51905">
    <property type="entry name" value="FAD/NAD(P)-binding domain"/>
    <property type="match status" value="1"/>
</dbReference>
<dbReference type="RefSeq" id="WP_132432216.1">
    <property type="nucleotide sequence ID" value="NZ_SMFZ01000002.1"/>
</dbReference>
<keyword evidence="2" id="KW-0285">Flavoprotein</keyword>
<dbReference type="PROSITE" id="PS51257">
    <property type="entry name" value="PROKAR_LIPOPROTEIN"/>
    <property type="match status" value="1"/>
</dbReference>
<dbReference type="PANTHER" id="PTHR43004">
    <property type="entry name" value="TRK SYSTEM POTASSIUM UPTAKE PROTEIN"/>
    <property type="match status" value="1"/>
</dbReference>
<evidence type="ECO:0000313" key="7">
    <source>
        <dbReference type="Proteomes" id="UP000295560"/>
    </source>
</evidence>
<gene>
    <name evidence="6" type="ORF">EV378_6997</name>
</gene>
<proteinExistence type="predicted"/>
<name>A0A4V6NDG2_PSEEN</name>
<dbReference type="GO" id="GO:0016709">
    <property type="term" value="F:oxidoreductase activity, acting on paired donors, with incorporation or reduction of molecular oxygen, NAD(P)H as one donor, and incorporation of one atom of oxygen"/>
    <property type="evidence" value="ECO:0007669"/>
    <property type="project" value="UniProtKB-ARBA"/>
</dbReference>
<dbReference type="Gene3D" id="3.50.50.60">
    <property type="entry name" value="FAD/NAD(P)-binding domain"/>
    <property type="match status" value="1"/>
</dbReference>
<dbReference type="Gene3D" id="3.30.70.2450">
    <property type="match status" value="1"/>
</dbReference>
<dbReference type="EMBL" id="SMFZ01000002">
    <property type="protein sequence ID" value="TCK22986.1"/>
    <property type="molecule type" value="Genomic_DNA"/>
</dbReference>
<dbReference type="GO" id="GO:0071949">
    <property type="term" value="F:FAD binding"/>
    <property type="evidence" value="ECO:0007669"/>
    <property type="project" value="InterPro"/>
</dbReference>
<evidence type="ECO:0000256" key="3">
    <source>
        <dbReference type="ARBA" id="ARBA00022827"/>
    </source>
</evidence>
<dbReference type="Gene3D" id="3.40.30.120">
    <property type="match status" value="1"/>
</dbReference>
<evidence type="ECO:0000259" key="5">
    <source>
        <dbReference type="Pfam" id="PF01494"/>
    </source>
</evidence>
<dbReference type="InterPro" id="IPR002938">
    <property type="entry name" value="FAD-bd"/>
</dbReference>
<protein>
    <submittedName>
        <fullName evidence="6">2-polyprenyl-6-methoxyphenol hydroxylase-like FAD-dependent oxidoreductase</fullName>
    </submittedName>
</protein>
<accession>A0A4V6NDG2</accession>
<dbReference type="InterPro" id="IPR036188">
    <property type="entry name" value="FAD/NAD-bd_sf"/>
</dbReference>
<dbReference type="Pfam" id="PF01494">
    <property type="entry name" value="FAD_binding_3"/>
    <property type="match status" value="1"/>
</dbReference>
<dbReference type="AlphaFoldDB" id="A0A4V6NDG2"/>
<evidence type="ECO:0000256" key="1">
    <source>
        <dbReference type="ARBA" id="ARBA00001974"/>
    </source>
</evidence>
<dbReference type="PRINTS" id="PR00420">
    <property type="entry name" value="RNGMNOXGNASE"/>
</dbReference>
<dbReference type="Proteomes" id="UP000295560">
    <property type="component" value="Unassembled WGS sequence"/>
</dbReference>
<dbReference type="OrthoDB" id="3647401at2"/>
<evidence type="ECO:0000256" key="4">
    <source>
        <dbReference type="SAM" id="MobiDB-lite"/>
    </source>
</evidence>
<keyword evidence="3" id="KW-0274">FAD</keyword>
<comment type="cofactor">
    <cofactor evidence="1">
        <name>FAD</name>
        <dbReference type="ChEBI" id="CHEBI:57692"/>
    </cofactor>
</comment>
<comment type="caution">
    <text evidence="6">The sequence shown here is derived from an EMBL/GenBank/DDBJ whole genome shotgun (WGS) entry which is preliminary data.</text>
</comment>
<evidence type="ECO:0000313" key="6">
    <source>
        <dbReference type="EMBL" id="TCK22986.1"/>
    </source>
</evidence>
<dbReference type="Pfam" id="PF21274">
    <property type="entry name" value="Rng_hyd_C"/>
    <property type="match status" value="1"/>
</dbReference>
<feature type="compositionally biased region" description="Low complexity" evidence="4">
    <location>
        <begin position="380"/>
        <end position="399"/>
    </location>
</feature>
<feature type="region of interest" description="Disordered" evidence="4">
    <location>
        <begin position="361"/>
        <end position="426"/>
    </location>
</feature>